<evidence type="ECO:0000259" key="2">
    <source>
        <dbReference type="Pfam" id="PF17989"/>
    </source>
</evidence>
<feature type="domain" description="Actin homologue MreB-like C-terminal" evidence="3">
    <location>
        <begin position="177"/>
        <end position="299"/>
    </location>
</feature>
<evidence type="ECO:0000256" key="1">
    <source>
        <dbReference type="SAM" id="MobiDB-lite"/>
    </source>
</evidence>
<organism evidence="4 5">
    <name type="scientific">Gibberella intermedia</name>
    <name type="common">Bulb rot disease fungus</name>
    <name type="synonym">Fusarium proliferatum</name>
    <dbReference type="NCBI Taxonomy" id="948311"/>
    <lineage>
        <taxon>Eukaryota</taxon>
        <taxon>Fungi</taxon>
        <taxon>Dikarya</taxon>
        <taxon>Ascomycota</taxon>
        <taxon>Pezizomycotina</taxon>
        <taxon>Sordariomycetes</taxon>
        <taxon>Hypocreomycetidae</taxon>
        <taxon>Hypocreales</taxon>
        <taxon>Nectriaceae</taxon>
        <taxon>Fusarium</taxon>
        <taxon>Fusarium fujikuroi species complex</taxon>
    </lineage>
</organism>
<dbReference type="AlphaFoldDB" id="A0A420S408"/>
<dbReference type="Pfam" id="PF17989">
    <property type="entry name" value="ALP_N"/>
    <property type="match status" value="1"/>
</dbReference>
<name>A0A420S408_GIBIN</name>
<dbReference type="SUPFAM" id="SSF53067">
    <property type="entry name" value="Actin-like ATPase domain"/>
    <property type="match status" value="2"/>
</dbReference>
<dbReference type="InterPro" id="IPR040607">
    <property type="entry name" value="ALP_N"/>
</dbReference>
<feature type="domain" description="Actin-like protein N-terminal" evidence="2">
    <location>
        <begin position="5"/>
        <end position="153"/>
    </location>
</feature>
<evidence type="ECO:0000259" key="3">
    <source>
        <dbReference type="Pfam" id="PF21522"/>
    </source>
</evidence>
<evidence type="ECO:0000313" key="4">
    <source>
        <dbReference type="EMBL" id="RKL24047.1"/>
    </source>
</evidence>
<evidence type="ECO:0000313" key="5">
    <source>
        <dbReference type="Proteomes" id="UP000283569"/>
    </source>
</evidence>
<proteinExistence type="predicted"/>
<comment type="caution">
    <text evidence="4">The sequence shown here is derived from an EMBL/GenBank/DDBJ whole genome shotgun (WGS) entry which is preliminary data.</text>
</comment>
<protein>
    <submittedName>
        <fullName evidence="4">Uncharacterized protein</fullName>
    </submittedName>
</protein>
<sequence>MNVIGLDIGYSNLKLAFGDSAEGMKTAIRPAGAAPADRFGSRFDGKAQDDFLHVLVGEEPFVAGVSSDQAAMWERSLHAEYANSPSYKALFHAGLLMSGMTDVDVLVTGLPVHQYKDESLRAALEKKFVGKHRITPKRTVEIAKVKVVAQPIGGLFDMIDQDDEAKPQIDDDARILVIDPGFFSNDWVLIADGQLQMRSSGTSLHASSVVLEQAGILLAEEHGVKPTVESFEKAFREGKNSILVAGQRVDISPYIEQASKSLASITTTSILTSLRAEKMSPDVIVLVGGGTEFFREGIQEAFPRLQVVSPKQPVLSIARGYWLLGQAAICAPDPFVDGGAIKTPFLQFPVVLNEAYPDLFHVLRDTPARLRAERLRSLALLGLHAVTLSPGNPPVQPVRPAKPLLELPEAKPTTRAVPENASPTAAKVQLVKTEKTLQPENAEAPALIEHPDDTEDAPRKMNSRLARLARTLGT</sequence>
<dbReference type="Proteomes" id="UP000283569">
    <property type="component" value="Unassembled WGS sequence"/>
</dbReference>
<reference evidence="4 5" key="1">
    <citation type="journal article" date="2018" name="Sci. Rep.">
        <title>Characterisation of pathogen-specific regions and novel effector candidates in Fusarium oxysporum f. sp. cepae.</title>
        <authorList>
            <person name="Armitage A.D."/>
            <person name="Taylor A."/>
            <person name="Sobczyk M.K."/>
            <person name="Baxter L."/>
            <person name="Greenfield B.P."/>
            <person name="Bates H.J."/>
            <person name="Wilson F."/>
            <person name="Jackson A.C."/>
            <person name="Ott S."/>
            <person name="Harrison R.J."/>
            <person name="Clarkson J.P."/>
        </authorList>
    </citation>
    <scope>NUCLEOTIDE SEQUENCE [LARGE SCALE GENOMIC DNA]</scope>
    <source>
        <strain evidence="4 5">Fp_A8</strain>
    </source>
</reference>
<dbReference type="Gene3D" id="3.30.420.40">
    <property type="match status" value="2"/>
</dbReference>
<dbReference type="EMBL" id="MRDB01000105">
    <property type="protein sequence ID" value="RKL24047.1"/>
    <property type="molecule type" value="Genomic_DNA"/>
</dbReference>
<dbReference type="Pfam" id="PF21522">
    <property type="entry name" value="MreB-like_C"/>
    <property type="match status" value="1"/>
</dbReference>
<accession>A0A420S408</accession>
<dbReference type="InterPro" id="IPR043129">
    <property type="entry name" value="ATPase_NBD"/>
</dbReference>
<dbReference type="InterPro" id="IPR049067">
    <property type="entry name" value="MreB-like_C"/>
</dbReference>
<feature type="region of interest" description="Disordered" evidence="1">
    <location>
        <begin position="437"/>
        <end position="458"/>
    </location>
</feature>
<gene>
    <name evidence="4" type="ORF">BFJ72_g14421</name>
</gene>